<keyword evidence="7" id="KW-1185">Reference proteome</keyword>
<gene>
    <name evidence="8" type="primary">LOC107066457</name>
</gene>
<evidence type="ECO:0000313" key="8">
    <source>
        <dbReference type="RefSeq" id="XP_015176584.1"/>
    </source>
</evidence>
<dbReference type="InterPro" id="IPR040144">
    <property type="entry name" value="RAP1GDS1"/>
</dbReference>
<dbReference type="SMART" id="SM00185">
    <property type="entry name" value="ARM"/>
    <property type="match status" value="8"/>
</dbReference>
<dbReference type="GeneID" id="107066457"/>
<dbReference type="SUPFAM" id="SSF48371">
    <property type="entry name" value="ARM repeat"/>
    <property type="match status" value="2"/>
</dbReference>
<accession>A0ABM1I8P7</accession>
<evidence type="ECO:0000256" key="5">
    <source>
        <dbReference type="ARBA" id="ARBA00022824"/>
    </source>
</evidence>
<evidence type="ECO:0000256" key="2">
    <source>
        <dbReference type="ARBA" id="ARBA00004240"/>
    </source>
</evidence>
<evidence type="ECO:0000256" key="4">
    <source>
        <dbReference type="ARBA" id="ARBA00022490"/>
    </source>
</evidence>
<evidence type="ECO:0000256" key="1">
    <source>
        <dbReference type="ARBA" id="ARBA00004173"/>
    </source>
</evidence>
<dbReference type="Gene3D" id="1.25.10.10">
    <property type="entry name" value="Leucine-rich Repeat Variant"/>
    <property type="match status" value="2"/>
</dbReference>
<reference evidence="8" key="1">
    <citation type="submission" date="2025-08" db="UniProtKB">
        <authorList>
            <consortium name="RefSeq"/>
        </authorList>
    </citation>
    <scope>IDENTIFICATION</scope>
    <source>
        <tissue evidence="8">Whole body</tissue>
    </source>
</reference>
<evidence type="ECO:0000256" key="3">
    <source>
        <dbReference type="ARBA" id="ARBA00004514"/>
    </source>
</evidence>
<evidence type="ECO:0000256" key="6">
    <source>
        <dbReference type="ARBA" id="ARBA00023128"/>
    </source>
</evidence>
<dbReference type="InterPro" id="IPR011989">
    <property type="entry name" value="ARM-like"/>
</dbReference>
<comment type="subcellular location">
    <subcellularLocation>
        <location evidence="3">Cytoplasm</location>
        <location evidence="3">Cytosol</location>
    </subcellularLocation>
    <subcellularLocation>
        <location evidence="2">Endoplasmic reticulum</location>
    </subcellularLocation>
    <subcellularLocation>
        <location evidence="1">Mitochondrion</location>
    </subcellularLocation>
</comment>
<dbReference type="Proteomes" id="UP000694924">
    <property type="component" value="Unplaced"/>
</dbReference>
<sequence>MEEDNQYNIATIVADLRNIIKIRNETEESKNTDVMQILDSLIKKSSIQEVIDLLPNETVLMLLRDKSKEIIAQTAKAIAEMTKTDKGREQYTNTDIVETLMKLLKEDDINILIQTSRALGNICYENKNGKVMIKEKDGLKYILQILKKATDLKNTESADMLRRVASGLLWNFLVDQESLQQQALEENIVQILCNILEIDGAMAGETITHVLLTLGVLNDANVTFLDKRLIDIVVNILSNSKSLEISEMCLELLYDQADNDEVKLLLTKANIPELLLKLIETHGPQCTSEETRSVLKVACNLIILILTGDDSMNILYDNGKGTVYNNFVKWLNSNDEDFQVTAVLAMGNFARTHNHCKLMVEQDIHKKLLQLIQKNDSKNSDIRFQHALLSALHNLVIPTDNKPIILKDGLIDILYPMLDIPTFPIVFKLLGTLRIVIDRQKEAAISLGKKEDLIKRTVVWCGTDDHPGVQGEANRLLAWLINNSKDKDVALVIIKYGGTQYLIKMILAEHALMQNEAILSLTYLATICPIELEDVLIKNNIGDVICKFLKESASNLELPIICNMFSFIDSIIKSDIIRQHLNNTKGLKTTLKNVLDYEKVDSTLKEKINVIWNTIDADSSLN</sequence>
<keyword evidence="5" id="KW-0256">Endoplasmic reticulum</keyword>
<dbReference type="PANTHER" id="PTHR10957">
    <property type="entry name" value="RAP1 GTPASE-GDP DISSOCIATION STIMULATOR 1"/>
    <property type="match status" value="1"/>
</dbReference>
<keyword evidence="4" id="KW-0963">Cytoplasm</keyword>
<proteinExistence type="predicted"/>
<keyword evidence="6" id="KW-0496">Mitochondrion</keyword>
<organism evidence="7 8">
    <name type="scientific">Polistes dominula</name>
    <name type="common">European paper wasp</name>
    <name type="synonym">Vespa dominula</name>
    <dbReference type="NCBI Taxonomy" id="743375"/>
    <lineage>
        <taxon>Eukaryota</taxon>
        <taxon>Metazoa</taxon>
        <taxon>Ecdysozoa</taxon>
        <taxon>Arthropoda</taxon>
        <taxon>Hexapoda</taxon>
        <taxon>Insecta</taxon>
        <taxon>Pterygota</taxon>
        <taxon>Neoptera</taxon>
        <taxon>Endopterygota</taxon>
        <taxon>Hymenoptera</taxon>
        <taxon>Apocrita</taxon>
        <taxon>Aculeata</taxon>
        <taxon>Vespoidea</taxon>
        <taxon>Vespidae</taxon>
        <taxon>Polistinae</taxon>
        <taxon>Polistini</taxon>
        <taxon>Polistes</taxon>
    </lineage>
</organism>
<dbReference type="InterPro" id="IPR000225">
    <property type="entry name" value="Armadillo"/>
</dbReference>
<dbReference type="InterPro" id="IPR016024">
    <property type="entry name" value="ARM-type_fold"/>
</dbReference>
<protein>
    <submittedName>
        <fullName evidence="8">Rap1 GTPase-GDP dissociation stimulator 1-B isoform X1</fullName>
    </submittedName>
</protein>
<dbReference type="RefSeq" id="XP_015176584.1">
    <property type="nucleotide sequence ID" value="XM_015321098.1"/>
</dbReference>
<evidence type="ECO:0000313" key="7">
    <source>
        <dbReference type="Proteomes" id="UP000694924"/>
    </source>
</evidence>
<name>A0ABM1I8P7_POLDO</name>